<dbReference type="PROSITE" id="PS00108">
    <property type="entry name" value="PROTEIN_KINASE_ST"/>
    <property type="match status" value="1"/>
</dbReference>
<dbReference type="Pfam" id="PF06985">
    <property type="entry name" value="HET"/>
    <property type="match status" value="1"/>
</dbReference>
<dbReference type="CDD" id="cd00180">
    <property type="entry name" value="PKc"/>
    <property type="match status" value="1"/>
</dbReference>
<feature type="compositionally biased region" description="Polar residues" evidence="1">
    <location>
        <begin position="667"/>
        <end position="687"/>
    </location>
</feature>
<feature type="chain" id="PRO_5014468679" evidence="2">
    <location>
        <begin position="21"/>
        <end position="1368"/>
    </location>
</feature>
<dbReference type="Proteomes" id="UP000235786">
    <property type="component" value="Unassembled WGS sequence"/>
</dbReference>
<dbReference type="InterPro" id="IPR008271">
    <property type="entry name" value="Ser/Thr_kinase_AS"/>
</dbReference>
<dbReference type="PROSITE" id="PS50011">
    <property type="entry name" value="PROTEIN_KINASE_DOM"/>
    <property type="match status" value="1"/>
</dbReference>
<proteinExistence type="predicted"/>
<feature type="region of interest" description="Disordered" evidence="1">
    <location>
        <begin position="667"/>
        <end position="697"/>
    </location>
</feature>
<feature type="signal peptide" evidence="2">
    <location>
        <begin position="1"/>
        <end position="20"/>
    </location>
</feature>
<keyword evidence="5" id="KW-1185">Reference proteome</keyword>
<evidence type="ECO:0000259" key="3">
    <source>
        <dbReference type="PROSITE" id="PS50011"/>
    </source>
</evidence>
<dbReference type="InterPro" id="IPR000719">
    <property type="entry name" value="Prot_kinase_dom"/>
</dbReference>
<feature type="domain" description="Protein kinase" evidence="3">
    <location>
        <begin position="264"/>
        <end position="710"/>
    </location>
</feature>
<dbReference type="GO" id="GO:0004672">
    <property type="term" value="F:protein kinase activity"/>
    <property type="evidence" value="ECO:0007669"/>
    <property type="project" value="InterPro"/>
</dbReference>
<gene>
    <name evidence="4" type="ORF">L207DRAFT_551266</name>
</gene>
<dbReference type="Pfam" id="PF00069">
    <property type="entry name" value="Pkinase"/>
    <property type="match status" value="1"/>
</dbReference>
<dbReference type="SMART" id="SM00220">
    <property type="entry name" value="S_TKc"/>
    <property type="match status" value="1"/>
</dbReference>
<evidence type="ECO:0000256" key="2">
    <source>
        <dbReference type="SAM" id="SignalP"/>
    </source>
</evidence>
<feature type="region of interest" description="Disordered" evidence="1">
    <location>
        <begin position="720"/>
        <end position="750"/>
    </location>
</feature>
<name>A0A2J6SAW7_HYAVF</name>
<sequence length="1368" mass="154995">MFCLSGLWAWLSSILHVIIGLFSPQQEKSPSTTIDWSISHKNYSENTQVHQISNNQERNHQRNRLRDFRRAKGYPSSLPSLEVSIPNTRQRAPNTQIISSTTKIIMPATTLNDMLDNVNTVMERPMIDPLKFAPETTIRRLTTPEAVKEVLQEYSTEARLTQNIIISDLAQFYSDRAFKIFAILITNRCFDLIEHFYRKGFQDDMLPVRKKTSEQDSRTLEIESGNEGTFDASRVSEVFRWGRGSPWGRDPYRVNQFCEFWQWPFVPPVFVEGKFRYIFPGETRLPFTRRWEIKDSDPTTFYSSVEKMSVHADHLPKNPENFLDNEDNVLVAIKKLKPSGKNFAAIAEGEAAVLEMMRGLTNQPHLIKAIAYYQKGDGHYFMFPQAELGNLWEFWRNTTPKTERDYVIWVFTQLTGLARALECLHHRASKSEAEENYRHGDLKPLNILCFKTKGGQKDKPRLVITDVGLARKHNMATQERQKLALFTYSTAATITHSPPELGIGRNAPRSRRFDIWSMGCILLEFTIWLLYGPQKLMEFSDCLNGSFYTLETKGQNNLSANNEGQEDKKATVHTEVGVWIDHIKADWRCSKGTAVRRLVELIETRLLIVELGLQNPVNNKSSLLSPIEDETSASQPPSLIFGKVLTLEPGSTSHPSITTTAVDESDTVFQNPTPKRTPPVRQNTALRSLTDPDPKSRAYAPEMRKELELILNDLNLNQIKPIGSPPRNREAPPGPSRVQFAKQNGHPGGINTQLNDDWDYAPDDRIAGKVFASLDLSTIVSQECEPSQLCRRCVALRLWSTACTFMDSLAGLEEKANKERCALCRLLFQGIQPRMKGRRDFVRFARVGSYLTMEEGEGQAIANLYTMLGSQKPTMQNIQVGFPKLPEAGSATHLKVMREWIRCCDETHDCYPKDLDSLPTRFLDVSGSDSGSVRLVNLGRGCTGSGRYAALSHRWGSPQLHAKFCTYKSNIEELQRGFEIARLPKTFQDAVRVTRGLGLTRLWIDSLCIVQDDQDDWEAESKLMGRVFSSAYCTIAASCASGSSDGFLKSRLERRCVVMQGPPGEGTYCVCKTIDDFHRDVDQGELNQRGWVLQERALSRRTIYFTETQSYWECGGGVRCETMTKMKNGKASFLGDANFPNAAEKYVKGKRIELSQDLYERYSRLALSYPSDRPSAIKGLETRLLDTFGTTGGYGVFDIYLHRCLLWQRAGETLKHIEAFRGGKIVPSWSWMAYDGPIRYMIVPFGQAEWCNDITSPFVRAGQTNVLGNSRLDRDGMGTSALDLEAPVWEVFHMDGAQVILDDPRRTLDQPLHCVVVGKSKTEPMQYYVLILHPCAHAADVVYERVGVGILGRRHIALDAVQRKARIQ</sequence>
<dbReference type="SUPFAM" id="SSF56112">
    <property type="entry name" value="Protein kinase-like (PK-like)"/>
    <property type="match status" value="1"/>
</dbReference>
<evidence type="ECO:0000313" key="5">
    <source>
        <dbReference type="Proteomes" id="UP000235786"/>
    </source>
</evidence>
<reference evidence="4 5" key="1">
    <citation type="submission" date="2016-04" db="EMBL/GenBank/DDBJ databases">
        <title>A degradative enzymes factory behind the ericoid mycorrhizal symbiosis.</title>
        <authorList>
            <consortium name="DOE Joint Genome Institute"/>
            <person name="Martino E."/>
            <person name="Morin E."/>
            <person name="Grelet G."/>
            <person name="Kuo A."/>
            <person name="Kohler A."/>
            <person name="Daghino S."/>
            <person name="Barry K."/>
            <person name="Choi C."/>
            <person name="Cichocki N."/>
            <person name="Clum A."/>
            <person name="Copeland A."/>
            <person name="Hainaut M."/>
            <person name="Haridas S."/>
            <person name="Labutti K."/>
            <person name="Lindquist E."/>
            <person name="Lipzen A."/>
            <person name="Khouja H.-R."/>
            <person name="Murat C."/>
            <person name="Ohm R."/>
            <person name="Olson A."/>
            <person name="Spatafora J."/>
            <person name="Veneault-Fourrey C."/>
            <person name="Henrissat B."/>
            <person name="Grigoriev I."/>
            <person name="Martin F."/>
            <person name="Perotto S."/>
        </authorList>
    </citation>
    <scope>NUCLEOTIDE SEQUENCE [LARGE SCALE GENOMIC DNA]</scope>
    <source>
        <strain evidence="4 5">F</strain>
    </source>
</reference>
<dbReference type="Gene3D" id="1.10.510.10">
    <property type="entry name" value="Transferase(Phosphotransferase) domain 1"/>
    <property type="match status" value="1"/>
</dbReference>
<protein>
    <submittedName>
        <fullName evidence="4">HET-domain-containing protein</fullName>
    </submittedName>
</protein>
<dbReference type="InterPro" id="IPR010730">
    <property type="entry name" value="HET"/>
</dbReference>
<evidence type="ECO:0000256" key="1">
    <source>
        <dbReference type="SAM" id="MobiDB-lite"/>
    </source>
</evidence>
<dbReference type="OrthoDB" id="4062651at2759"/>
<evidence type="ECO:0000313" key="4">
    <source>
        <dbReference type="EMBL" id="PMD47913.1"/>
    </source>
</evidence>
<dbReference type="PANTHER" id="PTHR33112:SF10">
    <property type="entry name" value="TOL"/>
    <property type="match status" value="1"/>
</dbReference>
<dbReference type="PANTHER" id="PTHR33112">
    <property type="entry name" value="DOMAIN PROTEIN, PUTATIVE-RELATED"/>
    <property type="match status" value="1"/>
</dbReference>
<organism evidence="4 5">
    <name type="scientific">Hyaloscypha variabilis (strain UAMH 11265 / GT02V1 / F)</name>
    <name type="common">Meliniomyces variabilis</name>
    <dbReference type="NCBI Taxonomy" id="1149755"/>
    <lineage>
        <taxon>Eukaryota</taxon>
        <taxon>Fungi</taxon>
        <taxon>Dikarya</taxon>
        <taxon>Ascomycota</taxon>
        <taxon>Pezizomycotina</taxon>
        <taxon>Leotiomycetes</taxon>
        <taxon>Helotiales</taxon>
        <taxon>Hyaloscyphaceae</taxon>
        <taxon>Hyaloscypha</taxon>
        <taxon>Hyaloscypha variabilis</taxon>
    </lineage>
</organism>
<keyword evidence="2" id="KW-0732">Signal</keyword>
<accession>A0A2J6SAW7</accession>
<dbReference type="GO" id="GO:0005524">
    <property type="term" value="F:ATP binding"/>
    <property type="evidence" value="ECO:0007669"/>
    <property type="project" value="InterPro"/>
</dbReference>
<dbReference type="InterPro" id="IPR011009">
    <property type="entry name" value="Kinase-like_dom_sf"/>
</dbReference>
<dbReference type="EMBL" id="KZ613938">
    <property type="protein sequence ID" value="PMD47913.1"/>
    <property type="molecule type" value="Genomic_DNA"/>
</dbReference>